<proteinExistence type="predicted"/>
<accession>A0A2A9EJX5</accession>
<evidence type="ECO:0000313" key="2">
    <source>
        <dbReference type="Proteomes" id="UP000222106"/>
    </source>
</evidence>
<organism evidence="1 2">
    <name type="scientific">Georgenia soli</name>
    <dbReference type="NCBI Taxonomy" id="638953"/>
    <lineage>
        <taxon>Bacteria</taxon>
        <taxon>Bacillati</taxon>
        <taxon>Actinomycetota</taxon>
        <taxon>Actinomycetes</taxon>
        <taxon>Micrococcales</taxon>
        <taxon>Bogoriellaceae</taxon>
        <taxon>Georgenia</taxon>
    </lineage>
</organism>
<evidence type="ECO:0000313" key="1">
    <source>
        <dbReference type="EMBL" id="PFG39113.1"/>
    </source>
</evidence>
<dbReference type="RefSeq" id="WP_143426945.1">
    <property type="nucleotide sequence ID" value="NZ_PDJI01000004.1"/>
</dbReference>
<dbReference type="EMBL" id="PDJI01000004">
    <property type="protein sequence ID" value="PFG39113.1"/>
    <property type="molecule type" value="Genomic_DNA"/>
</dbReference>
<name>A0A2A9EJX5_9MICO</name>
<dbReference type="OrthoDB" id="5517693at2"/>
<gene>
    <name evidence="1" type="ORF">ATJ97_1608</name>
</gene>
<keyword evidence="2" id="KW-1185">Reference proteome</keyword>
<protein>
    <submittedName>
        <fullName evidence="1">Transcriptional regulator, AbiEi antitoxin, Type IV TA system</fullName>
    </submittedName>
</protein>
<dbReference type="Proteomes" id="UP000222106">
    <property type="component" value="Unassembled WGS sequence"/>
</dbReference>
<sequence>MPPPIPTPRSLPAVVLSRDIGYDAARSAHRAGVLTRVRDGAYLHGELPAETWARREVLALARCVAVSRQLPGRAVLSHESAALVHGAWVRSPTDRTHLSVPWRPHKPDVPDISRHYSPDLSEEDITTVGGLRVTTLERTALDCALTFPPRRALPLVDSVLRILSRPNRFSREQSDSAMATVRDTLRAKLDDLGRRPGVVSAREVIGYADGFSESPGESDLRWIAVSRGLPRPVAQFLVRTAEGDFYTDMGWDIEREGFGAGEARCVVAEFDGTGKYAGSPRALFTEKLREDAIRATRAVMHRYADRHLTDADAAFARLCRGFPRRILDSLRPVAALMQLPTRR</sequence>
<dbReference type="AlphaFoldDB" id="A0A2A9EJX5"/>
<comment type="caution">
    <text evidence="1">The sequence shown here is derived from an EMBL/GenBank/DDBJ whole genome shotgun (WGS) entry which is preliminary data.</text>
</comment>
<reference evidence="1 2" key="1">
    <citation type="submission" date="2017-10" db="EMBL/GenBank/DDBJ databases">
        <title>Sequencing the genomes of 1000 actinobacteria strains.</title>
        <authorList>
            <person name="Klenk H.-P."/>
        </authorList>
    </citation>
    <scope>NUCLEOTIDE SEQUENCE [LARGE SCALE GENOMIC DNA]</scope>
    <source>
        <strain evidence="1 2">DSM 21838</strain>
    </source>
</reference>